<accession>A0A6G1WEB9</accession>
<reference evidence="3" key="1">
    <citation type="journal article" date="2013" name="Genome Biol.">
        <title>Comparative genomics of the core and accessory genomes of 48 Sinorhizobium strains comprising five genospecies.</title>
        <authorList>
            <person name="Sugawara M."/>
            <person name="Epstein B."/>
            <person name="Badgley B.D."/>
            <person name="Unno T."/>
            <person name="Xu L."/>
            <person name="Reese J."/>
            <person name="Gyaneshwar P."/>
            <person name="Denny R."/>
            <person name="Mudge J."/>
            <person name="Bharti A.K."/>
            <person name="Farmer A.D."/>
            <person name="May G.D."/>
            <person name="Woodward J.E."/>
            <person name="Medigue C."/>
            <person name="Vallenet D."/>
            <person name="Lajus A."/>
            <person name="Rouy Z."/>
            <person name="Martinez-Vaz B."/>
            <person name="Tiffin P."/>
            <person name="Young N.D."/>
            <person name="Sadowsky M.J."/>
        </authorList>
    </citation>
    <scope>NUCLEOTIDE SEQUENCE</scope>
    <source>
        <strain evidence="3">M1</strain>
    </source>
</reference>
<feature type="compositionally biased region" description="Polar residues" evidence="1">
    <location>
        <begin position="1"/>
        <end position="16"/>
    </location>
</feature>
<dbReference type="PANTHER" id="PTHR45033:SF2">
    <property type="entry name" value="ZINC-TYPE ALCOHOL DEHYDROGENASE-LIKE PROTEIN C1773.06C"/>
    <property type="match status" value="1"/>
</dbReference>
<dbReference type="InterPro" id="IPR013154">
    <property type="entry name" value="ADH-like_N"/>
</dbReference>
<dbReference type="InterPro" id="IPR013149">
    <property type="entry name" value="ADH-like_C"/>
</dbReference>
<dbReference type="InterPro" id="IPR052711">
    <property type="entry name" value="Zinc_ADH-like"/>
</dbReference>
<feature type="region of interest" description="Disordered" evidence="1">
    <location>
        <begin position="1"/>
        <end position="21"/>
    </location>
</feature>
<feature type="domain" description="Enoyl reductase (ER)" evidence="2">
    <location>
        <begin position="41"/>
        <end position="365"/>
    </location>
</feature>
<proteinExistence type="predicted"/>
<dbReference type="EMBL" id="WISB01000011">
    <property type="protein sequence ID" value="MQW68071.1"/>
    <property type="molecule type" value="Genomic_DNA"/>
</dbReference>
<protein>
    <submittedName>
        <fullName evidence="3">Zinc-binding dehydrogenase</fullName>
    </submittedName>
</protein>
<dbReference type="InterPro" id="IPR020843">
    <property type="entry name" value="ER"/>
</dbReference>
<dbReference type="SUPFAM" id="SSF51735">
    <property type="entry name" value="NAD(P)-binding Rossmann-fold domains"/>
    <property type="match status" value="1"/>
</dbReference>
<organism evidence="3">
    <name type="scientific">Sinorhizobium medicae</name>
    <dbReference type="NCBI Taxonomy" id="110321"/>
    <lineage>
        <taxon>Bacteria</taxon>
        <taxon>Pseudomonadati</taxon>
        <taxon>Pseudomonadota</taxon>
        <taxon>Alphaproteobacteria</taxon>
        <taxon>Hyphomicrobiales</taxon>
        <taxon>Rhizobiaceae</taxon>
        <taxon>Sinorhizobium/Ensifer group</taxon>
        <taxon>Sinorhizobium</taxon>
    </lineage>
</organism>
<name>A0A6G1WEB9_9HYPH</name>
<dbReference type="Pfam" id="PF00107">
    <property type="entry name" value="ADH_zinc_N"/>
    <property type="match status" value="1"/>
</dbReference>
<dbReference type="Gene3D" id="3.90.180.10">
    <property type="entry name" value="Medium-chain alcohol dehydrogenases, catalytic domain"/>
    <property type="match status" value="1"/>
</dbReference>
<dbReference type="AlphaFoldDB" id="A0A6G1WEB9"/>
<dbReference type="Pfam" id="PF08240">
    <property type="entry name" value="ADH_N"/>
    <property type="match status" value="1"/>
</dbReference>
<dbReference type="GO" id="GO:0016491">
    <property type="term" value="F:oxidoreductase activity"/>
    <property type="evidence" value="ECO:0007669"/>
    <property type="project" value="InterPro"/>
</dbReference>
<gene>
    <name evidence="3" type="ORF">GHJ91_02425</name>
</gene>
<dbReference type="CDD" id="cd08276">
    <property type="entry name" value="MDR7"/>
    <property type="match status" value="1"/>
</dbReference>
<evidence type="ECO:0000313" key="3">
    <source>
        <dbReference type="EMBL" id="MQW68071.1"/>
    </source>
</evidence>
<evidence type="ECO:0000259" key="2">
    <source>
        <dbReference type="SMART" id="SM00829"/>
    </source>
</evidence>
<dbReference type="InterPro" id="IPR011032">
    <property type="entry name" value="GroES-like_sf"/>
</dbReference>
<dbReference type="InterPro" id="IPR036291">
    <property type="entry name" value="NAD(P)-bd_dom_sf"/>
</dbReference>
<dbReference type="Gene3D" id="3.40.50.720">
    <property type="entry name" value="NAD(P)-binding Rossmann-like Domain"/>
    <property type="match status" value="1"/>
</dbReference>
<comment type="caution">
    <text evidence="3">The sequence shown here is derived from an EMBL/GenBank/DDBJ whole genome shotgun (WGS) entry which is preliminary data.</text>
</comment>
<evidence type="ECO:0000256" key="1">
    <source>
        <dbReference type="SAM" id="MobiDB-lite"/>
    </source>
</evidence>
<dbReference type="SUPFAM" id="SSF50129">
    <property type="entry name" value="GroES-like"/>
    <property type="match status" value="1"/>
</dbReference>
<dbReference type="PANTHER" id="PTHR45033">
    <property type="match status" value="1"/>
</dbReference>
<dbReference type="SMART" id="SM00829">
    <property type="entry name" value="PKS_ER"/>
    <property type="match status" value="1"/>
</dbReference>
<sequence length="367" mass="39092">MMGNHTATGEANSTLCSPDRNRWKGTSMSKWMQEWSTAAVGPHDLKLAERPLPEVGEHDVLVRTLAVSLNYRDKLVLETGMGLDLAFPFVPASDMSGVVEAVGKSVTRFQPGDRVISTFSPGWIDGLRPGNGRTPAYATLGGAFPGVMSEYVAFPEDWFVAAPKSLDAAEASTLPCAGLTAWFALVERGHLRAGDRVLVQGTGGVALFGLQIAKATGAQVIITSSSAEKLERALSLGADHGINRSSEDWVERLYQLTADHGADHILEIAGGAGLGQSLRAVAPDGRISVIGVLEGFEVSGPVGPLLLKSPVVQGISVGHRRALEDLVGAVERLRLKPVIDKRYKFAEFPEALAHLDHGPFGKVVIEF</sequence>